<name>A0A3E2HNE0_SCYLI</name>
<comment type="caution">
    <text evidence="7">The sequence shown here is derived from an EMBL/GenBank/DDBJ whole genome shotgun (WGS) entry which is preliminary data.</text>
</comment>
<keyword evidence="3" id="KW-0445">Lipid transport</keyword>
<dbReference type="Proteomes" id="UP000258309">
    <property type="component" value="Unassembled WGS sequence"/>
</dbReference>
<dbReference type="AlphaFoldDB" id="A0A3E2HNE0"/>
<feature type="non-terminal residue" evidence="7">
    <location>
        <position position="1"/>
    </location>
</feature>
<reference evidence="7 8" key="1">
    <citation type="submission" date="2018-05" db="EMBL/GenBank/DDBJ databases">
        <title>Draft genome sequence of Scytalidium lignicola DSM 105466, a ubiquitous saprotrophic fungus.</title>
        <authorList>
            <person name="Buettner E."/>
            <person name="Gebauer A.M."/>
            <person name="Hofrichter M."/>
            <person name="Liers C."/>
            <person name="Kellner H."/>
        </authorList>
    </citation>
    <scope>NUCLEOTIDE SEQUENCE [LARGE SCALE GENOMIC DNA]</scope>
    <source>
        <strain evidence="7 8">DSM 105466</strain>
    </source>
</reference>
<dbReference type="EMBL" id="NCSJ02000015">
    <property type="protein sequence ID" value="RFU34894.1"/>
    <property type="molecule type" value="Genomic_DNA"/>
</dbReference>
<accession>A0A3E2HNE0</accession>
<sequence>MVFTPMTRLQCCPTSDGAAAAVIVSQAFLDKRPHLKSQAVLITGQKMATDPPDLFDRSAIGFIGYKMTEYAGKEALKEAGITPNNVSVVELHDCFSANEMCVIDALGLSSKGKAHELVRSGGITYGGKYVINPLGGLISKGHPLGATGLAQCTELVWHLQGWANNRQVKDTEYCHQHNLGLGGAVIVTITNVPMARKSCLSQTRRLVNSTDSDIIPLHKPKGSLQSKLGAWCPKKASQIGSYKILRTKSSPGFRS</sequence>
<dbReference type="GO" id="GO:0006869">
    <property type="term" value="P:lipid transport"/>
    <property type="evidence" value="ECO:0007669"/>
    <property type="project" value="UniProtKB-KW"/>
</dbReference>
<feature type="domain" description="Thiolase C-terminal" evidence="6">
    <location>
        <begin position="66"/>
        <end position="181"/>
    </location>
</feature>
<evidence type="ECO:0000256" key="2">
    <source>
        <dbReference type="ARBA" id="ARBA00022448"/>
    </source>
</evidence>
<dbReference type="PANTHER" id="PTHR42870:SF1">
    <property type="entry name" value="NON-SPECIFIC LIPID-TRANSFER PROTEIN-LIKE 2"/>
    <property type="match status" value="1"/>
</dbReference>
<keyword evidence="2" id="KW-0813">Transport</keyword>
<evidence type="ECO:0000256" key="4">
    <source>
        <dbReference type="ARBA" id="ARBA00023121"/>
    </source>
</evidence>
<dbReference type="CDD" id="cd00829">
    <property type="entry name" value="SCP-x_thiolase"/>
    <property type="match status" value="1"/>
</dbReference>
<dbReference type="PROSITE" id="PS00737">
    <property type="entry name" value="THIOLASE_2"/>
    <property type="match status" value="1"/>
</dbReference>
<evidence type="ECO:0000259" key="6">
    <source>
        <dbReference type="Pfam" id="PF22691"/>
    </source>
</evidence>
<dbReference type="EC" id="2.3.1.176" evidence="1"/>
<evidence type="ECO:0000313" key="7">
    <source>
        <dbReference type="EMBL" id="RFU34894.1"/>
    </source>
</evidence>
<gene>
    <name evidence="7" type="ORF">B7463_g1502</name>
</gene>
<dbReference type="STRING" id="5539.A0A3E2HNE0"/>
<evidence type="ECO:0000256" key="1">
    <source>
        <dbReference type="ARBA" id="ARBA00012352"/>
    </source>
</evidence>
<dbReference type="GO" id="GO:0008289">
    <property type="term" value="F:lipid binding"/>
    <property type="evidence" value="ECO:0007669"/>
    <property type="project" value="UniProtKB-KW"/>
</dbReference>
<protein>
    <recommendedName>
        <fullName evidence="1">propanoyl-CoA C-acyltransferase</fullName>
        <ecNumber evidence="1">2.3.1.176</ecNumber>
    </recommendedName>
    <alternativeName>
        <fullName evidence="5">Propanoyl-CoA C-acyltransferase</fullName>
    </alternativeName>
</protein>
<keyword evidence="4" id="KW-0446">Lipid-binding</keyword>
<dbReference type="InterPro" id="IPR020613">
    <property type="entry name" value="Thiolase_CS"/>
</dbReference>
<dbReference type="SUPFAM" id="SSF53901">
    <property type="entry name" value="Thiolase-like"/>
    <property type="match status" value="1"/>
</dbReference>
<dbReference type="OrthoDB" id="542135at2759"/>
<organism evidence="7 8">
    <name type="scientific">Scytalidium lignicola</name>
    <name type="common">Hyphomycete</name>
    <dbReference type="NCBI Taxonomy" id="5539"/>
    <lineage>
        <taxon>Eukaryota</taxon>
        <taxon>Fungi</taxon>
        <taxon>Dikarya</taxon>
        <taxon>Ascomycota</taxon>
        <taxon>Pezizomycotina</taxon>
        <taxon>Leotiomycetes</taxon>
        <taxon>Leotiomycetes incertae sedis</taxon>
        <taxon>Scytalidium</taxon>
    </lineage>
</organism>
<dbReference type="PANTHER" id="PTHR42870">
    <property type="entry name" value="ACETYL-COA C-ACETYLTRANSFERASE"/>
    <property type="match status" value="1"/>
</dbReference>
<evidence type="ECO:0000256" key="5">
    <source>
        <dbReference type="ARBA" id="ARBA00032316"/>
    </source>
</evidence>
<proteinExistence type="predicted"/>
<dbReference type="InterPro" id="IPR016039">
    <property type="entry name" value="Thiolase-like"/>
</dbReference>
<evidence type="ECO:0000313" key="8">
    <source>
        <dbReference type="Proteomes" id="UP000258309"/>
    </source>
</evidence>
<dbReference type="GO" id="GO:0016747">
    <property type="term" value="F:acyltransferase activity, transferring groups other than amino-acyl groups"/>
    <property type="evidence" value="ECO:0007669"/>
    <property type="project" value="InterPro"/>
</dbReference>
<feature type="non-terminal residue" evidence="7">
    <location>
        <position position="255"/>
    </location>
</feature>
<dbReference type="Gene3D" id="3.40.47.10">
    <property type="match status" value="1"/>
</dbReference>
<dbReference type="Pfam" id="PF22691">
    <property type="entry name" value="Thiolase_C_1"/>
    <property type="match status" value="1"/>
</dbReference>
<dbReference type="InterPro" id="IPR055140">
    <property type="entry name" value="Thiolase_C_2"/>
</dbReference>
<keyword evidence="8" id="KW-1185">Reference proteome</keyword>
<evidence type="ECO:0000256" key="3">
    <source>
        <dbReference type="ARBA" id="ARBA00023055"/>
    </source>
</evidence>